<reference evidence="5 6" key="1">
    <citation type="submission" date="2018-05" db="EMBL/GenBank/DDBJ databases">
        <title>Kangiella spongicola genome sequence.</title>
        <authorList>
            <person name="Maclea K.S."/>
            <person name="Goen A.E."/>
            <person name="Kelley C."/>
            <person name="Underriner A."/>
            <person name="Silverwood T."/>
            <person name="Trachtenberg A.M."/>
        </authorList>
    </citation>
    <scope>NUCLEOTIDE SEQUENCE [LARGE SCALE GENOMIC DNA]</scope>
    <source>
        <strain evidence="5 6">ATCC BAA-2076</strain>
    </source>
</reference>
<evidence type="ECO:0000256" key="2">
    <source>
        <dbReference type="ARBA" id="ARBA00022481"/>
    </source>
</evidence>
<keyword evidence="3" id="KW-0281">Fimbrium</keyword>
<dbReference type="PANTHER" id="PTHR30093">
    <property type="entry name" value="GENERAL SECRETION PATHWAY PROTEIN G"/>
    <property type="match status" value="1"/>
</dbReference>
<dbReference type="NCBIfam" id="TIGR02532">
    <property type="entry name" value="IV_pilin_GFxxxE"/>
    <property type="match status" value="1"/>
</dbReference>
<evidence type="ECO:0008006" key="7">
    <source>
        <dbReference type="Google" id="ProtNLM"/>
    </source>
</evidence>
<keyword evidence="4" id="KW-1133">Transmembrane helix</keyword>
<dbReference type="PANTHER" id="PTHR30093:SF34">
    <property type="entry name" value="PREPILIN PEPTIDASE-DEPENDENT PROTEIN D"/>
    <property type="match status" value="1"/>
</dbReference>
<comment type="similarity">
    <text evidence="1 3">Belongs to the N-Me-Phe pilin family.</text>
</comment>
<evidence type="ECO:0000313" key="5">
    <source>
        <dbReference type="EMBL" id="PXF63290.1"/>
    </source>
</evidence>
<dbReference type="InterPro" id="IPR001082">
    <property type="entry name" value="Pilin"/>
</dbReference>
<gene>
    <name evidence="5" type="ORF">DL796_07555</name>
</gene>
<evidence type="ECO:0000256" key="4">
    <source>
        <dbReference type="SAM" id="Phobius"/>
    </source>
</evidence>
<dbReference type="GO" id="GO:0043107">
    <property type="term" value="P:type IV pilus-dependent motility"/>
    <property type="evidence" value="ECO:0007669"/>
    <property type="project" value="TreeGrafter"/>
</dbReference>
<accession>A0A318D2B1</accession>
<dbReference type="EMBL" id="QICH01000002">
    <property type="protein sequence ID" value="PXF63290.1"/>
    <property type="molecule type" value="Genomic_DNA"/>
</dbReference>
<evidence type="ECO:0000256" key="3">
    <source>
        <dbReference type="RuleBase" id="RU000389"/>
    </source>
</evidence>
<dbReference type="InterPro" id="IPR012902">
    <property type="entry name" value="N_methyl_site"/>
</dbReference>
<keyword evidence="2" id="KW-0488">Methylation</keyword>
<dbReference type="Proteomes" id="UP000247689">
    <property type="component" value="Unassembled WGS sequence"/>
</dbReference>
<dbReference type="SUPFAM" id="SSF54523">
    <property type="entry name" value="Pili subunits"/>
    <property type="match status" value="1"/>
</dbReference>
<keyword evidence="6" id="KW-1185">Reference proteome</keyword>
<feature type="transmembrane region" description="Helical" evidence="4">
    <location>
        <begin position="12"/>
        <end position="33"/>
    </location>
</feature>
<dbReference type="Pfam" id="PF00114">
    <property type="entry name" value="Pilin"/>
    <property type="match status" value="1"/>
</dbReference>
<comment type="caution">
    <text evidence="5">The sequence shown here is derived from an EMBL/GenBank/DDBJ whole genome shotgun (WGS) entry which is preliminary data.</text>
</comment>
<dbReference type="RefSeq" id="WP_110201093.1">
    <property type="nucleotide sequence ID" value="NZ_QICH01000002.1"/>
</dbReference>
<dbReference type="Pfam" id="PF07963">
    <property type="entry name" value="N_methyl"/>
    <property type="match status" value="1"/>
</dbReference>
<proteinExistence type="inferred from homology"/>
<dbReference type="GO" id="GO:0007155">
    <property type="term" value="P:cell adhesion"/>
    <property type="evidence" value="ECO:0007669"/>
    <property type="project" value="InterPro"/>
</dbReference>
<dbReference type="Gene3D" id="3.30.700.10">
    <property type="entry name" value="Glycoprotein, Type 4 Pilin"/>
    <property type="match status" value="1"/>
</dbReference>
<evidence type="ECO:0000313" key="6">
    <source>
        <dbReference type="Proteomes" id="UP000247689"/>
    </source>
</evidence>
<evidence type="ECO:0000256" key="1">
    <source>
        <dbReference type="ARBA" id="ARBA00005233"/>
    </source>
</evidence>
<dbReference type="OrthoDB" id="5918848at2"/>
<name>A0A318D2B1_9GAMM</name>
<dbReference type="PROSITE" id="PS00409">
    <property type="entry name" value="PROKAR_NTER_METHYL"/>
    <property type="match status" value="1"/>
</dbReference>
<keyword evidence="4" id="KW-0812">Transmembrane</keyword>
<organism evidence="5 6">
    <name type="scientific">Kangiella spongicola</name>
    <dbReference type="NCBI Taxonomy" id="796379"/>
    <lineage>
        <taxon>Bacteria</taxon>
        <taxon>Pseudomonadati</taxon>
        <taxon>Pseudomonadota</taxon>
        <taxon>Gammaproteobacteria</taxon>
        <taxon>Kangiellales</taxon>
        <taxon>Kangiellaceae</taxon>
        <taxon>Kangiella</taxon>
    </lineage>
</organism>
<keyword evidence="4" id="KW-0472">Membrane</keyword>
<dbReference type="GO" id="GO:0044096">
    <property type="term" value="C:type IV pilus"/>
    <property type="evidence" value="ECO:0007669"/>
    <property type="project" value="TreeGrafter"/>
</dbReference>
<protein>
    <recommendedName>
        <fullName evidence="7">Prepilin-type cleavage/methylation domain-containing protein</fullName>
    </recommendedName>
</protein>
<sequence>MIQFRFGKGFTLIELMIVIAIIGILAAIAIPAYQDYTAKAQVSEGIASAGQVKVGITEFYTTKGLMPPANQYNINGGRYTSTVSHNGMGVIRIQLKNASPVTSNIRSLIIFLSPTVNNGMIVGWTCNTANLSNKKYLPSGCQ</sequence>
<dbReference type="AlphaFoldDB" id="A0A318D2B1"/>
<dbReference type="InterPro" id="IPR045584">
    <property type="entry name" value="Pilin-like"/>
</dbReference>